<accession>A0A0A8YL20</accession>
<reference evidence="2" key="1">
    <citation type="submission" date="2014-09" db="EMBL/GenBank/DDBJ databases">
        <authorList>
            <person name="Magalhaes I.L.F."/>
            <person name="Oliveira U."/>
            <person name="Santos F.R."/>
            <person name="Vidigal T.H.D.A."/>
            <person name="Brescovit A.D."/>
            <person name="Santos A.J."/>
        </authorList>
    </citation>
    <scope>NUCLEOTIDE SEQUENCE</scope>
    <source>
        <tissue evidence="2">Shoot tissue taken approximately 20 cm above the soil surface</tissue>
    </source>
</reference>
<dbReference type="EMBL" id="GBRH01274723">
    <property type="protein sequence ID" value="JAD23172.1"/>
    <property type="molecule type" value="Transcribed_RNA"/>
</dbReference>
<proteinExistence type="predicted"/>
<protein>
    <submittedName>
        <fullName evidence="2">Uncharacterized protein</fullName>
    </submittedName>
</protein>
<sequence length="51" mass="5995">MAMASYLHTWWYHAVLLLSFPPQHQAASSLLLFNRPVQPILFFEQFHLAQP</sequence>
<evidence type="ECO:0000256" key="1">
    <source>
        <dbReference type="SAM" id="SignalP"/>
    </source>
</evidence>
<organism evidence="2">
    <name type="scientific">Arundo donax</name>
    <name type="common">Giant reed</name>
    <name type="synonym">Donax arundinaceus</name>
    <dbReference type="NCBI Taxonomy" id="35708"/>
    <lineage>
        <taxon>Eukaryota</taxon>
        <taxon>Viridiplantae</taxon>
        <taxon>Streptophyta</taxon>
        <taxon>Embryophyta</taxon>
        <taxon>Tracheophyta</taxon>
        <taxon>Spermatophyta</taxon>
        <taxon>Magnoliopsida</taxon>
        <taxon>Liliopsida</taxon>
        <taxon>Poales</taxon>
        <taxon>Poaceae</taxon>
        <taxon>PACMAD clade</taxon>
        <taxon>Arundinoideae</taxon>
        <taxon>Arundineae</taxon>
        <taxon>Arundo</taxon>
    </lineage>
</organism>
<evidence type="ECO:0000313" key="2">
    <source>
        <dbReference type="EMBL" id="JAD23172.1"/>
    </source>
</evidence>
<keyword evidence="1" id="KW-0732">Signal</keyword>
<feature type="signal peptide" evidence="1">
    <location>
        <begin position="1"/>
        <end position="26"/>
    </location>
</feature>
<dbReference type="AlphaFoldDB" id="A0A0A8YL20"/>
<feature type="chain" id="PRO_5002042175" evidence="1">
    <location>
        <begin position="27"/>
        <end position="51"/>
    </location>
</feature>
<reference evidence="2" key="2">
    <citation type="journal article" date="2015" name="Data Brief">
        <title>Shoot transcriptome of the giant reed, Arundo donax.</title>
        <authorList>
            <person name="Barrero R.A."/>
            <person name="Guerrero F.D."/>
            <person name="Moolhuijzen P."/>
            <person name="Goolsby J.A."/>
            <person name="Tidwell J."/>
            <person name="Bellgard S.E."/>
            <person name="Bellgard M.I."/>
        </authorList>
    </citation>
    <scope>NUCLEOTIDE SEQUENCE</scope>
    <source>
        <tissue evidence="2">Shoot tissue taken approximately 20 cm above the soil surface</tissue>
    </source>
</reference>
<name>A0A0A8YL20_ARUDO</name>